<name>A0ABM9MA59_9MYCO</name>
<dbReference type="Proteomes" id="UP001190466">
    <property type="component" value="Chromosome"/>
</dbReference>
<dbReference type="RefSeq" id="WP_316514642.1">
    <property type="nucleotide sequence ID" value="NZ_OY726395.1"/>
</dbReference>
<protein>
    <submittedName>
        <fullName evidence="1">Uncharacterized protein</fullName>
    </submittedName>
</protein>
<dbReference type="EMBL" id="OY726395">
    <property type="protein sequence ID" value="CAJ1580220.1"/>
    <property type="molecule type" value="Genomic_DNA"/>
</dbReference>
<proteinExistence type="predicted"/>
<keyword evidence="2" id="KW-1185">Reference proteome</keyword>
<reference evidence="1 2" key="1">
    <citation type="submission" date="2023-08" db="EMBL/GenBank/DDBJ databases">
        <authorList>
            <person name="Folkvardsen B D."/>
            <person name="Norman A."/>
        </authorList>
    </citation>
    <scope>NUCLEOTIDE SEQUENCE [LARGE SCALE GENOMIC DNA]</scope>
    <source>
        <strain evidence="1 2">Mu0050</strain>
    </source>
</reference>
<sequence>MAHAETAHHKRHGPEIIATQGIVRGSFKAVPHDMALDHLGGTNAGDMCTNDAVC</sequence>
<gene>
    <name evidence="1" type="ORF">MU0050_000912</name>
</gene>
<organism evidence="1 2">
    <name type="scientific">[Mycobacterium] wendilense</name>
    <dbReference type="NCBI Taxonomy" id="3064284"/>
    <lineage>
        <taxon>Bacteria</taxon>
        <taxon>Bacillati</taxon>
        <taxon>Actinomycetota</taxon>
        <taxon>Actinomycetes</taxon>
        <taxon>Mycobacteriales</taxon>
        <taxon>Mycobacteriaceae</taxon>
        <taxon>Mycolicibacter</taxon>
    </lineage>
</organism>
<evidence type="ECO:0000313" key="2">
    <source>
        <dbReference type="Proteomes" id="UP001190466"/>
    </source>
</evidence>
<evidence type="ECO:0000313" key="1">
    <source>
        <dbReference type="EMBL" id="CAJ1580220.1"/>
    </source>
</evidence>
<accession>A0ABM9MA59</accession>